<comment type="caution">
    <text evidence="1">The sequence shown here is derived from an EMBL/GenBank/DDBJ whole genome shotgun (WGS) entry which is preliminary data.</text>
</comment>
<dbReference type="Proteomes" id="UP000289738">
    <property type="component" value="Chromosome A06"/>
</dbReference>
<gene>
    <name evidence="1" type="ORF">Ahy_A06g027241</name>
</gene>
<evidence type="ECO:0000313" key="2">
    <source>
        <dbReference type="Proteomes" id="UP000289738"/>
    </source>
</evidence>
<dbReference type="EMBL" id="SDMP01000006">
    <property type="protein sequence ID" value="RYR52308.1"/>
    <property type="molecule type" value="Genomic_DNA"/>
</dbReference>
<dbReference type="AlphaFoldDB" id="A0A445CN29"/>
<organism evidence="1 2">
    <name type="scientific">Arachis hypogaea</name>
    <name type="common">Peanut</name>
    <dbReference type="NCBI Taxonomy" id="3818"/>
    <lineage>
        <taxon>Eukaryota</taxon>
        <taxon>Viridiplantae</taxon>
        <taxon>Streptophyta</taxon>
        <taxon>Embryophyta</taxon>
        <taxon>Tracheophyta</taxon>
        <taxon>Spermatophyta</taxon>
        <taxon>Magnoliopsida</taxon>
        <taxon>eudicotyledons</taxon>
        <taxon>Gunneridae</taxon>
        <taxon>Pentapetalae</taxon>
        <taxon>rosids</taxon>
        <taxon>fabids</taxon>
        <taxon>Fabales</taxon>
        <taxon>Fabaceae</taxon>
        <taxon>Papilionoideae</taxon>
        <taxon>50 kb inversion clade</taxon>
        <taxon>dalbergioids sensu lato</taxon>
        <taxon>Dalbergieae</taxon>
        <taxon>Pterocarpus clade</taxon>
        <taxon>Arachis</taxon>
    </lineage>
</organism>
<evidence type="ECO:0000313" key="1">
    <source>
        <dbReference type="EMBL" id="RYR52308.1"/>
    </source>
</evidence>
<keyword evidence="2" id="KW-1185">Reference proteome</keyword>
<proteinExistence type="predicted"/>
<name>A0A445CN29_ARAHY</name>
<accession>A0A445CN29</accession>
<reference evidence="1 2" key="1">
    <citation type="submission" date="2019-01" db="EMBL/GenBank/DDBJ databases">
        <title>Sequencing of cultivated peanut Arachis hypogaea provides insights into genome evolution and oil improvement.</title>
        <authorList>
            <person name="Chen X."/>
        </authorList>
    </citation>
    <scope>NUCLEOTIDE SEQUENCE [LARGE SCALE GENOMIC DNA]</scope>
    <source>
        <strain evidence="2">cv. Fuhuasheng</strain>
        <tissue evidence="1">Leaves</tissue>
    </source>
</reference>
<sequence>MVLKTISGFQVTMISFELNDVIFSVQVALFEYRHLWISVYLDHHFWAEMRSTQRSESIHAFF</sequence>
<evidence type="ECO:0008006" key="3">
    <source>
        <dbReference type="Google" id="ProtNLM"/>
    </source>
</evidence>
<protein>
    <recommendedName>
        <fullName evidence="3">Protein FAR1-RELATED SEQUENCE</fullName>
    </recommendedName>
</protein>